<organism evidence="17 18">
    <name type="scientific">Phytophthora kernoviae</name>
    <dbReference type="NCBI Taxonomy" id="325452"/>
    <lineage>
        <taxon>Eukaryota</taxon>
        <taxon>Sar</taxon>
        <taxon>Stramenopiles</taxon>
        <taxon>Oomycota</taxon>
        <taxon>Peronosporomycetes</taxon>
        <taxon>Peronosporales</taxon>
        <taxon>Peronosporaceae</taxon>
        <taxon>Phytophthora</taxon>
    </lineage>
</organism>
<dbReference type="Gene3D" id="3.30.40.10">
    <property type="entry name" value="Zinc/RING finger domain, C3HC4 (zinc finger)"/>
    <property type="match status" value="1"/>
</dbReference>
<dbReference type="EMBL" id="MBAD02002140">
    <property type="protein sequence ID" value="RLN49551.1"/>
    <property type="molecule type" value="Genomic_DNA"/>
</dbReference>
<evidence type="ECO:0000313" key="17">
    <source>
        <dbReference type="EMBL" id="RLN66209.1"/>
    </source>
</evidence>
<reference evidence="18 19" key="1">
    <citation type="submission" date="2018-07" db="EMBL/GenBank/DDBJ databases">
        <title>Genome sequencing of oomycete isolates from Chile give support for New Zealand origin for Phytophthora kernoviae and make available the first Nothophytophthora sp. genome.</title>
        <authorList>
            <person name="Studholme D.J."/>
            <person name="Sanfuentes E."/>
            <person name="Panda P."/>
            <person name="Hill R."/>
            <person name="Sambles C."/>
            <person name="Grant M."/>
            <person name="Williams N.M."/>
            <person name="Mcdougal R.L."/>
        </authorList>
    </citation>
    <scope>NUCLEOTIDE SEQUENCE [LARGE SCALE GENOMIC DNA]</scope>
    <source>
        <strain evidence="17">Chile6</strain>
        <strain evidence="16">Chile7</strain>
    </source>
</reference>
<dbReference type="GO" id="GO:0008270">
    <property type="term" value="F:zinc ion binding"/>
    <property type="evidence" value="ECO:0007669"/>
    <property type="project" value="UniProtKB-KW"/>
</dbReference>
<evidence type="ECO:0000313" key="16">
    <source>
        <dbReference type="EMBL" id="RLN49551.1"/>
    </source>
</evidence>
<evidence type="ECO:0000313" key="19">
    <source>
        <dbReference type="Proteomes" id="UP000284657"/>
    </source>
</evidence>
<evidence type="ECO:0000256" key="4">
    <source>
        <dbReference type="ARBA" id="ARBA00022448"/>
    </source>
</evidence>
<dbReference type="PANTHER" id="PTHR12888:SF0">
    <property type="entry name" value="PEROXISOME ASSEMBLY PROTEIN 12"/>
    <property type="match status" value="1"/>
</dbReference>
<evidence type="ECO:0000256" key="12">
    <source>
        <dbReference type="ARBA" id="ARBA00023140"/>
    </source>
</evidence>
<evidence type="ECO:0000256" key="11">
    <source>
        <dbReference type="ARBA" id="ARBA00023136"/>
    </source>
</evidence>
<keyword evidence="9" id="KW-0653">Protein transport</keyword>
<proteinExistence type="inferred from homology"/>
<dbReference type="EMBL" id="MBDO02000040">
    <property type="protein sequence ID" value="RLN66209.1"/>
    <property type="molecule type" value="Genomic_DNA"/>
</dbReference>
<evidence type="ECO:0000256" key="2">
    <source>
        <dbReference type="ARBA" id="ARBA00004906"/>
    </source>
</evidence>
<evidence type="ECO:0000259" key="15">
    <source>
        <dbReference type="PROSITE" id="PS50089"/>
    </source>
</evidence>
<evidence type="ECO:0000256" key="1">
    <source>
        <dbReference type="ARBA" id="ARBA00004585"/>
    </source>
</evidence>
<feature type="domain" description="RING-type" evidence="15">
    <location>
        <begin position="308"/>
        <end position="346"/>
    </location>
</feature>
<dbReference type="GO" id="GO:0006513">
    <property type="term" value="P:protein monoubiquitination"/>
    <property type="evidence" value="ECO:0007669"/>
    <property type="project" value="TreeGrafter"/>
</dbReference>
<evidence type="ECO:0000256" key="7">
    <source>
        <dbReference type="ARBA" id="ARBA00022771"/>
    </source>
</evidence>
<evidence type="ECO:0000256" key="10">
    <source>
        <dbReference type="ARBA" id="ARBA00022989"/>
    </source>
</evidence>
<keyword evidence="6" id="KW-0479">Metal-binding</keyword>
<dbReference type="Proteomes" id="UP000284657">
    <property type="component" value="Unassembled WGS sequence"/>
</dbReference>
<dbReference type="InterPro" id="IPR013083">
    <property type="entry name" value="Znf_RING/FYVE/PHD"/>
</dbReference>
<dbReference type="PROSITE" id="PS50089">
    <property type="entry name" value="ZF_RING_2"/>
    <property type="match status" value="1"/>
</dbReference>
<evidence type="ECO:0000256" key="3">
    <source>
        <dbReference type="ARBA" id="ARBA00008704"/>
    </source>
</evidence>
<dbReference type="InterPro" id="IPR001841">
    <property type="entry name" value="Znf_RING"/>
</dbReference>
<name>A0A3F2RZ37_9STRA</name>
<evidence type="ECO:0000313" key="18">
    <source>
        <dbReference type="Proteomes" id="UP000277300"/>
    </source>
</evidence>
<keyword evidence="12" id="KW-0576">Peroxisome</keyword>
<dbReference type="Proteomes" id="UP000277300">
    <property type="component" value="Unassembled WGS sequence"/>
</dbReference>
<dbReference type="CDD" id="cd16451">
    <property type="entry name" value="mRING_PEX12"/>
    <property type="match status" value="1"/>
</dbReference>
<evidence type="ECO:0000256" key="14">
    <source>
        <dbReference type="PROSITE-ProRule" id="PRU00175"/>
    </source>
</evidence>
<evidence type="ECO:0000256" key="13">
    <source>
        <dbReference type="ARBA" id="ARBA00029692"/>
    </source>
</evidence>
<comment type="subcellular location">
    <subcellularLocation>
        <location evidence="1">Peroxisome membrane</location>
        <topology evidence="1">Multi-pass membrane protein</topology>
    </subcellularLocation>
</comment>
<evidence type="ECO:0000256" key="9">
    <source>
        <dbReference type="ARBA" id="ARBA00022927"/>
    </source>
</evidence>
<evidence type="ECO:0000256" key="5">
    <source>
        <dbReference type="ARBA" id="ARBA00022692"/>
    </source>
</evidence>
<dbReference type="AlphaFoldDB" id="A0A3F2RZ37"/>
<dbReference type="SMART" id="SM00184">
    <property type="entry name" value="RING"/>
    <property type="match status" value="1"/>
</dbReference>
<comment type="similarity">
    <text evidence="3">Belongs to the pex2/pex10/pex12 family.</text>
</comment>
<dbReference type="GO" id="GO:0005778">
    <property type="term" value="C:peroxisomal membrane"/>
    <property type="evidence" value="ECO:0007669"/>
    <property type="project" value="UniProtKB-SubCell"/>
</dbReference>
<accession>A0A3F2RZ37</accession>
<dbReference type="GO" id="GO:0016558">
    <property type="term" value="P:protein import into peroxisome matrix"/>
    <property type="evidence" value="ECO:0007669"/>
    <property type="project" value="InterPro"/>
</dbReference>
<dbReference type="InterPro" id="IPR017375">
    <property type="entry name" value="PEX12"/>
</dbReference>
<dbReference type="InterPro" id="IPR006845">
    <property type="entry name" value="Pex_N"/>
</dbReference>
<keyword evidence="8" id="KW-0862">Zinc</keyword>
<dbReference type="GO" id="GO:1990429">
    <property type="term" value="C:peroxisomal importomer complex"/>
    <property type="evidence" value="ECO:0007669"/>
    <property type="project" value="TreeGrafter"/>
</dbReference>
<sequence>MQERMAVGFKPAIEYLVHTLCESYPHLALSLPVRRLDETYALLRYGVENYFLSRYDSLATEKFYGMKRVMLHAAGDANSTSPLTPRARKLALLFAVLVPYLKAKLDAYHKQLAERLPRTASISSSSSSRRGEQTQRMGNMLRRLREFQYLRTMQKGFVATYPFAHFAYEGSFFLYQWLYLFGDTPYFSPVLKSMKTILVRVTQDDESVFRQNETTYREKLMEKLGGPGLFDRLRRIALRTTWATLDHSYVLLLLGIAGYKFVEWMYSEEGAATRLRFTSTDAPIPPPPLPPQFSGQALTLATMDPTLCPLCKQQRVNPAMVPSGYVFCYPCIYRFVEKHSECPVTQMKCDLTNIVKIYDDARDPVFWWPTTEEESMASIAPELEQKLVTACEEGNIKVCWNSVVELQSRYALSSESVAELLGYAFSCAAAHNQIDIMALLLYPTDMTDSGGGKPNVPLKSEIHSILLYGMCRWEKYFPGRPRFQCCFALRYLAYTAIVCVEQNSPLALEFLVQQQETPIPQLLADTDVVRCFEFALELGSDLNSPAPEIYRPLLMMLLHRYPTLLLPHVNGKHESVGGIIEKLMDALRASLLYEYVTNPQLQT</sequence>
<protein>
    <recommendedName>
        <fullName evidence="13">Peroxin-12</fullName>
    </recommendedName>
</protein>
<gene>
    <name evidence="16" type="ORF">BBJ29_004963</name>
    <name evidence="17" type="ORF">BBP00_00002385</name>
</gene>
<dbReference type="OrthoDB" id="107372at2759"/>
<dbReference type="PANTHER" id="PTHR12888">
    <property type="entry name" value="PEROXISOME ASSEMBLY PROTEIN 12 PEROXIN-12"/>
    <property type="match status" value="1"/>
</dbReference>
<dbReference type="SUPFAM" id="SSF57850">
    <property type="entry name" value="RING/U-box"/>
    <property type="match status" value="1"/>
</dbReference>
<keyword evidence="5" id="KW-0812">Transmembrane</keyword>
<evidence type="ECO:0000256" key="6">
    <source>
        <dbReference type="ARBA" id="ARBA00022723"/>
    </source>
</evidence>
<keyword evidence="7 14" id="KW-0863">Zinc-finger</keyword>
<keyword evidence="10" id="KW-1133">Transmembrane helix</keyword>
<keyword evidence="4" id="KW-0813">Transport</keyword>
<comment type="pathway">
    <text evidence="2">Protein modification; protein ubiquitination.</text>
</comment>
<evidence type="ECO:0000256" key="8">
    <source>
        <dbReference type="ARBA" id="ARBA00022833"/>
    </source>
</evidence>
<dbReference type="Pfam" id="PF04757">
    <property type="entry name" value="Pex2_Pex12"/>
    <property type="match status" value="1"/>
</dbReference>
<keyword evidence="11" id="KW-0472">Membrane</keyword>
<dbReference type="GO" id="GO:0004842">
    <property type="term" value="F:ubiquitin-protein transferase activity"/>
    <property type="evidence" value="ECO:0007669"/>
    <property type="project" value="TreeGrafter"/>
</dbReference>
<comment type="caution">
    <text evidence="17">The sequence shown here is derived from an EMBL/GenBank/DDBJ whole genome shotgun (WGS) entry which is preliminary data.</text>
</comment>